<feature type="binding site" evidence="4">
    <location>
        <position position="234"/>
    </location>
    <ligand>
        <name>pyruvate</name>
        <dbReference type="ChEBI" id="CHEBI:15361"/>
    </ligand>
</feature>
<dbReference type="InterPro" id="IPR002220">
    <property type="entry name" value="DapA-like"/>
</dbReference>
<evidence type="ECO:0008006" key="7">
    <source>
        <dbReference type="Google" id="ProtNLM"/>
    </source>
</evidence>
<evidence type="ECO:0000256" key="1">
    <source>
        <dbReference type="ARBA" id="ARBA00023239"/>
    </source>
</evidence>
<evidence type="ECO:0000313" key="6">
    <source>
        <dbReference type="Proteomes" id="UP000053328"/>
    </source>
</evidence>
<dbReference type="HOGENOM" id="CLU_049343_0_2_1"/>
<accession>A0A0D2BGU9</accession>
<evidence type="ECO:0000313" key="5">
    <source>
        <dbReference type="EMBL" id="KIW17850.1"/>
    </source>
</evidence>
<dbReference type="GO" id="GO:0008840">
    <property type="term" value="F:4-hydroxy-tetrahydrodipicolinate synthase activity"/>
    <property type="evidence" value="ECO:0007669"/>
    <property type="project" value="TreeGrafter"/>
</dbReference>
<feature type="active site" description="Proton donor/acceptor" evidence="3">
    <location>
        <position position="155"/>
    </location>
</feature>
<keyword evidence="1 2" id="KW-0456">Lyase</keyword>
<dbReference type="PANTHER" id="PTHR12128">
    <property type="entry name" value="DIHYDRODIPICOLINATE SYNTHASE"/>
    <property type="match status" value="1"/>
</dbReference>
<sequence length="330" mass="35517">MGSIAIENTPAARHFPSGIHVPSLTWFKDDEVQSLDWDVQEQHLKFLVDSGLHGIVIAGTNGEAAALTRDEKLELVRRTRSIAQSRGKPQLPITMGCGGGCTRLVIEETKDSAAAGADFALVLVPSYFHFAMDSDAIIEFFLEVADKSPIPVVIYNYPAVVAGLEVNSSMLDRLGDHPNIVGVKLTCGGIAKVARVAAKFGAALGTETEPSFKALAGQSDWLVPALAVGGAGCITGLANLYPKTCIEMYNLWKSGQTKESNQLQVDMSVCEIGFGQGGINGTKWVVAHLRGYPETSAHCRRPYPVFADEKKKAWVLSTVKLCSHIERAFS</sequence>
<organism evidence="5 6">
    <name type="scientific">Exophiala spinifera</name>
    <dbReference type="NCBI Taxonomy" id="91928"/>
    <lineage>
        <taxon>Eukaryota</taxon>
        <taxon>Fungi</taxon>
        <taxon>Dikarya</taxon>
        <taxon>Ascomycota</taxon>
        <taxon>Pezizomycotina</taxon>
        <taxon>Eurotiomycetes</taxon>
        <taxon>Chaetothyriomycetidae</taxon>
        <taxon>Chaetothyriales</taxon>
        <taxon>Herpotrichiellaceae</taxon>
        <taxon>Exophiala</taxon>
    </lineage>
</organism>
<dbReference type="GeneID" id="27332128"/>
<comment type="similarity">
    <text evidence="2">Belongs to the DapA family.</text>
</comment>
<dbReference type="Pfam" id="PF00701">
    <property type="entry name" value="DHDPS"/>
    <property type="match status" value="1"/>
</dbReference>
<dbReference type="PRINTS" id="PR00146">
    <property type="entry name" value="DHPICSNTHASE"/>
</dbReference>
<dbReference type="PIRSF" id="PIRSF001365">
    <property type="entry name" value="DHDPS"/>
    <property type="match status" value="1"/>
</dbReference>
<evidence type="ECO:0000256" key="2">
    <source>
        <dbReference type="PIRNR" id="PIRNR001365"/>
    </source>
</evidence>
<dbReference type="PANTHER" id="PTHR12128:SF66">
    <property type="entry name" value="4-HYDROXY-2-OXOGLUTARATE ALDOLASE, MITOCHONDRIAL"/>
    <property type="match status" value="1"/>
</dbReference>
<proteinExistence type="inferred from homology"/>
<dbReference type="InterPro" id="IPR013785">
    <property type="entry name" value="Aldolase_TIM"/>
</dbReference>
<dbReference type="OrthoDB" id="191315at2759"/>
<dbReference type="AlphaFoldDB" id="A0A0D2BGU9"/>
<dbReference type="STRING" id="91928.A0A0D2BGU9"/>
<dbReference type="VEuPathDB" id="FungiDB:PV08_05045"/>
<evidence type="ECO:0000256" key="4">
    <source>
        <dbReference type="PIRSR" id="PIRSR001365-2"/>
    </source>
</evidence>
<reference evidence="5 6" key="1">
    <citation type="submission" date="2015-01" db="EMBL/GenBank/DDBJ databases">
        <title>The Genome Sequence of Exophiala spinifera CBS89968.</title>
        <authorList>
            <consortium name="The Broad Institute Genomics Platform"/>
            <person name="Cuomo C."/>
            <person name="de Hoog S."/>
            <person name="Gorbushina A."/>
            <person name="Stielow B."/>
            <person name="Teixiera M."/>
            <person name="Abouelleil A."/>
            <person name="Chapman S.B."/>
            <person name="Priest M."/>
            <person name="Young S.K."/>
            <person name="Wortman J."/>
            <person name="Nusbaum C."/>
            <person name="Birren B."/>
        </authorList>
    </citation>
    <scope>NUCLEOTIDE SEQUENCE [LARGE SCALE GENOMIC DNA]</scope>
    <source>
        <strain evidence="5 6">CBS 89968</strain>
    </source>
</reference>
<dbReference type="EMBL" id="KN847494">
    <property type="protein sequence ID" value="KIW17850.1"/>
    <property type="molecule type" value="Genomic_DNA"/>
</dbReference>
<dbReference type="Proteomes" id="UP000053328">
    <property type="component" value="Unassembled WGS sequence"/>
</dbReference>
<gene>
    <name evidence="5" type="ORF">PV08_05045</name>
</gene>
<dbReference type="Gene3D" id="3.20.20.70">
    <property type="entry name" value="Aldolase class I"/>
    <property type="match status" value="1"/>
</dbReference>
<protein>
    <recommendedName>
        <fullName evidence="7">Dihydrodipicolinate synthase</fullName>
    </recommendedName>
</protein>
<evidence type="ECO:0000256" key="3">
    <source>
        <dbReference type="PIRSR" id="PIRSR001365-1"/>
    </source>
</evidence>
<name>A0A0D2BGU9_9EURO</name>
<feature type="active site" description="Schiff-base intermediate with substrate" evidence="3">
    <location>
        <position position="184"/>
    </location>
</feature>
<dbReference type="RefSeq" id="XP_016238066.1">
    <property type="nucleotide sequence ID" value="XM_016379389.1"/>
</dbReference>
<keyword evidence="6" id="KW-1185">Reference proteome</keyword>
<dbReference type="SMART" id="SM01130">
    <property type="entry name" value="DHDPS"/>
    <property type="match status" value="1"/>
</dbReference>
<dbReference type="SUPFAM" id="SSF51569">
    <property type="entry name" value="Aldolase"/>
    <property type="match status" value="1"/>
</dbReference>
<dbReference type="CDD" id="cd00408">
    <property type="entry name" value="DHDPS-like"/>
    <property type="match status" value="1"/>
</dbReference>